<evidence type="ECO:0000313" key="3">
    <source>
        <dbReference type="Proteomes" id="UP001498398"/>
    </source>
</evidence>
<dbReference type="EMBL" id="JBANRG010000014">
    <property type="protein sequence ID" value="KAK7460812.1"/>
    <property type="molecule type" value="Genomic_DNA"/>
</dbReference>
<evidence type="ECO:0008006" key="4">
    <source>
        <dbReference type="Google" id="ProtNLM"/>
    </source>
</evidence>
<reference evidence="2 3" key="1">
    <citation type="submission" date="2024-01" db="EMBL/GenBank/DDBJ databases">
        <title>A draft genome for the cacao thread blight pathogen Marasmiellus scandens.</title>
        <authorList>
            <person name="Baruah I.K."/>
            <person name="Leung J."/>
            <person name="Bukari Y."/>
            <person name="Amoako-Attah I."/>
            <person name="Meinhardt L.W."/>
            <person name="Bailey B.A."/>
            <person name="Cohen S.P."/>
        </authorList>
    </citation>
    <scope>NUCLEOTIDE SEQUENCE [LARGE SCALE GENOMIC DNA]</scope>
    <source>
        <strain evidence="2 3">GH-19</strain>
    </source>
</reference>
<accession>A0ABR1JIS6</accession>
<organism evidence="2 3">
    <name type="scientific">Marasmiellus scandens</name>
    <dbReference type="NCBI Taxonomy" id="2682957"/>
    <lineage>
        <taxon>Eukaryota</taxon>
        <taxon>Fungi</taxon>
        <taxon>Dikarya</taxon>
        <taxon>Basidiomycota</taxon>
        <taxon>Agaricomycotina</taxon>
        <taxon>Agaricomycetes</taxon>
        <taxon>Agaricomycetidae</taxon>
        <taxon>Agaricales</taxon>
        <taxon>Marasmiineae</taxon>
        <taxon>Omphalotaceae</taxon>
        <taxon>Marasmiellus</taxon>
    </lineage>
</organism>
<protein>
    <recommendedName>
        <fullName evidence="4">Fucose-specific lectin</fullName>
    </recommendedName>
</protein>
<feature type="signal peptide" evidence="1">
    <location>
        <begin position="1"/>
        <end position="20"/>
    </location>
</feature>
<sequence length="193" mass="20529">MQLLKSVVTAIALITVGAEAAANFFSVDLAANMAAVRNGGDVGATHIYYQASNGAIMRICASTAFIRNGAQNCDNVEVVPPEEVMFDTPLAVSTLLTSKGGFHGNHVYYFSRDGILSEYINNIAAHGPNCADCVTNEKFGVARGSKALYTIADETKPGMQLRVGFESTESPGTITEATFNANTRKWSLTVLPN</sequence>
<comment type="caution">
    <text evidence="2">The sequence shown here is derived from an EMBL/GenBank/DDBJ whole genome shotgun (WGS) entry which is preliminary data.</text>
</comment>
<dbReference type="Proteomes" id="UP001498398">
    <property type="component" value="Unassembled WGS sequence"/>
</dbReference>
<gene>
    <name evidence="2" type="ORF">VKT23_008741</name>
</gene>
<evidence type="ECO:0000313" key="2">
    <source>
        <dbReference type="EMBL" id="KAK7460812.1"/>
    </source>
</evidence>
<feature type="chain" id="PRO_5046616540" description="Fucose-specific lectin" evidence="1">
    <location>
        <begin position="21"/>
        <end position="193"/>
    </location>
</feature>
<dbReference type="Gene3D" id="2.120.10.70">
    <property type="entry name" value="Fucose-specific lectin"/>
    <property type="match status" value="1"/>
</dbReference>
<evidence type="ECO:0000256" key="1">
    <source>
        <dbReference type="SAM" id="SignalP"/>
    </source>
</evidence>
<proteinExistence type="predicted"/>
<keyword evidence="3" id="KW-1185">Reference proteome</keyword>
<keyword evidence="1" id="KW-0732">Signal</keyword>
<name>A0ABR1JIS6_9AGAR</name>